<organism evidence="1">
    <name type="scientific">viral metagenome</name>
    <dbReference type="NCBI Taxonomy" id="1070528"/>
    <lineage>
        <taxon>unclassified sequences</taxon>
        <taxon>metagenomes</taxon>
        <taxon>organismal metagenomes</taxon>
    </lineage>
</organism>
<reference evidence="1" key="1">
    <citation type="journal article" date="2020" name="Nature">
        <title>Giant virus diversity and host interactions through global metagenomics.</title>
        <authorList>
            <person name="Schulz F."/>
            <person name="Roux S."/>
            <person name="Paez-Espino D."/>
            <person name="Jungbluth S."/>
            <person name="Walsh D.A."/>
            <person name="Denef V.J."/>
            <person name="McMahon K.D."/>
            <person name="Konstantinidis K.T."/>
            <person name="Eloe-Fadrosh E.A."/>
            <person name="Kyrpides N.C."/>
            <person name="Woyke T."/>
        </authorList>
    </citation>
    <scope>NUCLEOTIDE SEQUENCE</scope>
    <source>
        <strain evidence="1">GVMAG-S-1101164-72</strain>
    </source>
</reference>
<proteinExistence type="predicted"/>
<protein>
    <submittedName>
        <fullName evidence="1">Uncharacterized protein</fullName>
    </submittedName>
</protein>
<accession>A0A6C0AQX3</accession>
<dbReference type="AlphaFoldDB" id="A0A6C0AQX3"/>
<dbReference type="EMBL" id="MN740760">
    <property type="protein sequence ID" value="QHS81820.1"/>
    <property type="molecule type" value="Genomic_DNA"/>
</dbReference>
<sequence>MSSRKAYQVALYDYKKLMFDGKLEVCYHKDMLFSVPGTPAFPARGPMSYWHLRAYYAKYADDYSVMKYHPLQLMEIDMDEDEPMILYDWIKEIDGSIPDSVEPSASVEAKEARLIAKIAKKAAKTLQQIKKYYIICPEEHRDHYKTMVRAHGDLSKIADTLHVA</sequence>
<evidence type="ECO:0000313" key="1">
    <source>
        <dbReference type="EMBL" id="QHS81820.1"/>
    </source>
</evidence>
<name>A0A6C0AQX3_9ZZZZ</name>